<keyword evidence="7" id="KW-1185">Reference proteome</keyword>
<dbReference type="EMBL" id="BLXT01002699">
    <property type="protein sequence ID" value="GFN96688.1"/>
    <property type="molecule type" value="Genomic_DNA"/>
</dbReference>
<dbReference type="InterPro" id="IPR036116">
    <property type="entry name" value="FN3_sf"/>
</dbReference>
<proteinExistence type="predicted"/>
<evidence type="ECO:0000259" key="4">
    <source>
        <dbReference type="PROSITE" id="PS50835"/>
    </source>
</evidence>
<dbReference type="SUPFAM" id="SSF48726">
    <property type="entry name" value="Immunoglobulin"/>
    <property type="match status" value="1"/>
</dbReference>
<dbReference type="PROSITE" id="PS50853">
    <property type="entry name" value="FN3"/>
    <property type="match status" value="1"/>
</dbReference>
<evidence type="ECO:0000256" key="3">
    <source>
        <dbReference type="SAM" id="MobiDB-lite"/>
    </source>
</evidence>
<gene>
    <name evidence="6" type="ORF">PoB_002319400</name>
</gene>
<dbReference type="SMART" id="SM00409">
    <property type="entry name" value="IG"/>
    <property type="match status" value="1"/>
</dbReference>
<dbReference type="InterPro" id="IPR007110">
    <property type="entry name" value="Ig-like_dom"/>
</dbReference>
<dbReference type="GO" id="GO:0098609">
    <property type="term" value="P:cell-cell adhesion"/>
    <property type="evidence" value="ECO:0007669"/>
    <property type="project" value="TreeGrafter"/>
</dbReference>
<feature type="domain" description="Ig-like" evidence="4">
    <location>
        <begin position="94"/>
        <end position="173"/>
    </location>
</feature>
<sequence length="368" mass="40399">MKAEVGDAVASRLLIWAVLNATIAATAITTDIKPATTTVIKPATTAGIKPARLSWDGLFTAETDNMNYQCLFIVGVFLSLRDPRAYGQDSMGKPTTTEKVYVEVGESANLPCLGDFRKTVYYWTYKHGGDTLKGRVQVSLVSPSLFILSIKDVISSDAGNFTCSTQSGNDTLTLVVIEPSVPRVIRVKSVTSREVVLAWSAPKNNTEVKGYTIHIKEMTETGERGSRDIQIDEVSPSKKEMFTVKGLKPSAEYEIRLSAKYPNGVDTEQRLKNGPKSSCVTVKMKDIPLSDLKIQAVEAREGQDNSIVISWILPFPRPAKLLGFNVTFRSLRNGKSHTGEVNITSASDETDTESSWQAVLEDMKPRIK</sequence>
<dbReference type="Gene3D" id="2.60.40.10">
    <property type="entry name" value="Immunoglobulins"/>
    <property type="match status" value="2"/>
</dbReference>
<dbReference type="InterPro" id="IPR003961">
    <property type="entry name" value="FN3_dom"/>
</dbReference>
<name>A0AAV3ZN08_9GAST</name>
<dbReference type="Proteomes" id="UP000735302">
    <property type="component" value="Unassembled WGS sequence"/>
</dbReference>
<evidence type="ECO:0000256" key="2">
    <source>
        <dbReference type="ARBA" id="ARBA00023157"/>
    </source>
</evidence>
<keyword evidence="1" id="KW-0677">Repeat</keyword>
<comment type="caution">
    <text evidence="6">The sequence shown here is derived from an EMBL/GenBank/DDBJ whole genome shotgun (WGS) entry which is preliminary data.</text>
</comment>
<dbReference type="InterPro" id="IPR003599">
    <property type="entry name" value="Ig_sub"/>
</dbReference>
<keyword evidence="2" id="KW-1015">Disulfide bond</keyword>
<dbReference type="Pfam" id="PF00041">
    <property type="entry name" value="fn3"/>
    <property type="match status" value="1"/>
</dbReference>
<feature type="region of interest" description="Disordered" evidence="3">
    <location>
        <begin position="337"/>
        <end position="356"/>
    </location>
</feature>
<dbReference type="PROSITE" id="PS50835">
    <property type="entry name" value="IG_LIKE"/>
    <property type="match status" value="1"/>
</dbReference>
<reference evidence="6 7" key="1">
    <citation type="journal article" date="2021" name="Elife">
        <title>Chloroplast acquisition without the gene transfer in kleptoplastic sea slugs, Plakobranchus ocellatus.</title>
        <authorList>
            <person name="Maeda T."/>
            <person name="Takahashi S."/>
            <person name="Yoshida T."/>
            <person name="Shimamura S."/>
            <person name="Takaki Y."/>
            <person name="Nagai Y."/>
            <person name="Toyoda A."/>
            <person name="Suzuki Y."/>
            <person name="Arimoto A."/>
            <person name="Ishii H."/>
            <person name="Satoh N."/>
            <person name="Nishiyama T."/>
            <person name="Hasebe M."/>
            <person name="Maruyama T."/>
            <person name="Minagawa J."/>
            <person name="Obokata J."/>
            <person name="Shigenobu S."/>
        </authorList>
    </citation>
    <scope>NUCLEOTIDE SEQUENCE [LARGE SCALE GENOMIC DNA]</scope>
</reference>
<dbReference type="PANTHER" id="PTHR44170:SF6">
    <property type="entry name" value="CONTACTIN"/>
    <property type="match status" value="1"/>
</dbReference>
<evidence type="ECO:0000259" key="5">
    <source>
        <dbReference type="PROSITE" id="PS50853"/>
    </source>
</evidence>
<dbReference type="InterPro" id="IPR013783">
    <property type="entry name" value="Ig-like_fold"/>
</dbReference>
<feature type="domain" description="Fibronectin type-III" evidence="5">
    <location>
        <begin position="181"/>
        <end position="287"/>
    </location>
</feature>
<dbReference type="CDD" id="cd00063">
    <property type="entry name" value="FN3"/>
    <property type="match status" value="1"/>
</dbReference>
<dbReference type="InterPro" id="IPR036179">
    <property type="entry name" value="Ig-like_dom_sf"/>
</dbReference>
<dbReference type="PANTHER" id="PTHR44170">
    <property type="entry name" value="PROTEIN SIDEKICK"/>
    <property type="match status" value="1"/>
</dbReference>
<accession>A0AAV3ZN08</accession>
<evidence type="ECO:0000256" key="1">
    <source>
        <dbReference type="ARBA" id="ARBA00022737"/>
    </source>
</evidence>
<protein>
    <submittedName>
        <fullName evidence="6">Down syndrome cell adhesion molecule</fullName>
    </submittedName>
</protein>
<dbReference type="GO" id="GO:0016020">
    <property type="term" value="C:membrane"/>
    <property type="evidence" value="ECO:0007669"/>
    <property type="project" value="UniProtKB-SubCell"/>
</dbReference>
<evidence type="ECO:0000313" key="7">
    <source>
        <dbReference type="Proteomes" id="UP000735302"/>
    </source>
</evidence>
<organism evidence="6 7">
    <name type="scientific">Plakobranchus ocellatus</name>
    <dbReference type="NCBI Taxonomy" id="259542"/>
    <lineage>
        <taxon>Eukaryota</taxon>
        <taxon>Metazoa</taxon>
        <taxon>Spiralia</taxon>
        <taxon>Lophotrochozoa</taxon>
        <taxon>Mollusca</taxon>
        <taxon>Gastropoda</taxon>
        <taxon>Heterobranchia</taxon>
        <taxon>Euthyneura</taxon>
        <taxon>Panpulmonata</taxon>
        <taxon>Sacoglossa</taxon>
        <taxon>Placobranchoidea</taxon>
        <taxon>Plakobranchidae</taxon>
        <taxon>Plakobranchus</taxon>
    </lineage>
</organism>
<dbReference type="SUPFAM" id="SSF49265">
    <property type="entry name" value="Fibronectin type III"/>
    <property type="match status" value="1"/>
</dbReference>
<dbReference type="SMART" id="SM00060">
    <property type="entry name" value="FN3"/>
    <property type="match status" value="1"/>
</dbReference>
<dbReference type="AlphaFoldDB" id="A0AAV3ZN08"/>
<evidence type="ECO:0000313" key="6">
    <source>
        <dbReference type="EMBL" id="GFN96688.1"/>
    </source>
</evidence>